<gene>
    <name evidence="3" type="ORF">OJ997_11020</name>
</gene>
<dbReference type="EMBL" id="JAPDDP010000016">
    <property type="protein sequence ID" value="MDA0180825.1"/>
    <property type="molecule type" value="Genomic_DNA"/>
</dbReference>
<dbReference type="SUPFAM" id="SSF54909">
    <property type="entry name" value="Dimeric alpha+beta barrel"/>
    <property type="match status" value="1"/>
</dbReference>
<comment type="similarity">
    <text evidence="1">Belongs to the YciI family.</text>
</comment>
<organism evidence="3 4">
    <name type="scientific">Solirubrobacter phytolaccae</name>
    <dbReference type="NCBI Taxonomy" id="1404360"/>
    <lineage>
        <taxon>Bacteria</taxon>
        <taxon>Bacillati</taxon>
        <taxon>Actinomycetota</taxon>
        <taxon>Thermoleophilia</taxon>
        <taxon>Solirubrobacterales</taxon>
        <taxon>Solirubrobacteraceae</taxon>
        <taxon>Solirubrobacter</taxon>
    </lineage>
</organism>
<reference evidence="3" key="1">
    <citation type="submission" date="2022-10" db="EMBL/GenBank/DDBJ databases">
        <title>The WGS of Solirubrobacter phytolaccae KCTC 29190.</title>
        <authorList>
            <person name="Jiang Z."/>
        </authorList>
    </citation>
    <scope>NUCLEOTIDE SEQUENCE</scope>
    <source>
        <strain evidence="3">KCTC 29190</strain>
    </source>
</reference>
<dbReference type="AlphaFoldDB" id="A0A9X3N9E5"/>
<feature type="domain" description="YCII-related" evidence="2">
    <location>
        <begin position="1"/>
        <end position="115"/>
    </location>
</feature>
<evidence type="ECO:0000259" key="2">
    <source>
        <dbReference type="Pfam" id="PF03795"/>
    </source>
</evidence>
<proteinExistence type="inferred from homology"/>
<sequence>MKFLAMLYADEARWTNATEADMAATMEAHNAFGAAAGQAGVLVGGEALELTTSATTVRVRDGERMLTDGPYAETKEAIGGYYVLECKDLDEALHWAAQIPEAQHGSVEVRPIMSFEGADGA</sequence>
<dbReference type="InterPro" id="IPR011008">
    <property type="entry name" value="Dimeric_a/b-barrel"/>
</dbReference>
<protein>
    <submittedName>
        <fullName evidence="3">YciI family protein</fullName>
    </submittedName>
</protein>
<evidence type="ECO:0000313" key="3">
    <source>
        <dbReference type="EMBL" id="MDA0180825.1"/>
    </source>
</evidence>
<dbReference type="Pfam" id="PF03795">
    <property type="entry name" value="YCII"/>
    <property type="match status" value="1"/>
</dbReference>
<accession>A0A9X3N9E5</accession>
<dbReference type="Gene3D" id="3.30.70.1060">
    <property type="entry name" value="Dimeric alpha+beta barrel"/>
    <property type="match status" value="1"/>
</dbReference>
<dbReference type="PANTHER" id="PTHR35174">
    <property type="entry name" value="BLL7171 PROTEIN-RELATED"/>
    <property type="match status" value="1"/>
</dbReference>
<evidence type="ECO:0000313" key="4">
    <source>
        <dbReference type="Proteomes" id="UP001147653"/>
    </source>
</evidence>
<evidence type="ECO:0000256" key="1">
    <source>
        <dbReference type="ARBA" id="ARBA00007689"/>
    </source>
</evidence>
<keyword evidence="4" id="KW-1185">Reference proteome</keyword>
<dbReference type="PANTHER" id="PTHR35174:SF3">
    <property type="entry name" value="BLL7171 PROTEIN"/>
    <property type="match status" value="1"/>
</dbReference>
<name>A0A9X3N9E5_9ACTN</name>
<dbReference type="RefSeq" id="WP_270025135.1">
    <property type="nucleotide sequence ID" value="NZ_JAPDDP010000016.1"/>
</dbReference>
<dbReference type="InterPro" id="IPR005545">
    <property type="entry name" value="YCII"/>
</dbReference>
<comment type="caution">
    <text evidence="3">The sequence shown here is derived from an EMBL/GenBank/DDBJ whole genome shotgun (WGS) entry which is preliminary data.</text>
</comment>
<dbReference type="Proteomes" id="UP001147653">
    <property type="component" value="Unassembled WGS sequence"/>
</dbReference>